<evidence type="ECO:0000313" key="3">
    <source>
        <dbReference type="EMBL" id="HIX57968.1"/>
    </source>
</evidence>
<dbReference type="Proteomes" id="UP000886829">
    <property type="component" value="Unassembled WGS sequence"/>
</dbReference>
<dbReference type="PANTHER" id="PTHR23416">
    <property type="entry name" value="SIALIC ACID SYNTHASE-RELATED"/>
    <property type="match status" value="1"/>
</dbReference>
<dbReference type="PANTHER" id="PTHR23416:SF23">
    <property type="entry name" value="ACETYLTRANSFERASE C18B11.09C-RELATED"/>
    <property type="match status" value="1"/>
</dbReference>
<dbReference type="GO" id="GO:0008374">
    <property type="term" value="F:O-acyltransferase activity"/>
    <property type="evidence" value="ECO:0007669"/>
    <property type="project" value="TreeGrafter"/>
</dbReference>
<protein>
    <submittedName>
        <fullName evidence="3">Maltose O-acetyltransferase</fullName>
    </submittedName>
</protein>
<evidence type="ECO:0000256" key="1">
    <source>
        <dbReference type="ARBA" id="ARBA00007274"/>
    </source>
</evidence>
<evidence type="ECO:0000256" key="2">
    <source>
        <dbReference type="ARBA" id="ARBA00022679"/>
    </source>
</evidence>
<dbReference type="InterPro" id="IPR001451">
    <property type="entry name" value="Hexapep"/>
</dbReference>
<comment type="similarity">
    <text evidence="1">Belongs to the transferase hexapeptide repeat family.</text>
</comment>
<dbReference type="EMBL" id="DXEV01000217">
    <property type="protein sequence ID" value="HIX57968.1"/>
    <property type="molecule type" value="Genomic_DNA"/>
</dbReference>
<organism evidence="3 4">
    <name type="scientific">Candidatus Anaerobiospirillum pullistercoris</name>
    <dbReference type="NCBI Taxonomy" id="2838452"/>
    <lineage>
        <taxon>Bacteria</taxon>
        <taxon>Pseudomonadati</taxon>
        <taxon>Pseudomonadota</taxon>
        <taxon>Gammaproteobacteria</taxon>
        <taxon>Aeromonadales</taxon>
        <taxon>Succinivibrionaceae</taxon>
        <taxon>Anaerobiospirillum</taxon>
    </lineage>
</organism>
<dbReference type="Pfam" id="PF14602">
    <property type="entry name" value="Hexapep_2"/>
    <property type="match status" value="1"/>
</dbReference>
<proteinExistence type="inferred from homology"/>
<keyword evidence="2" id="KW-0808">Transferase</keyword>
<dbReference type="Gene3D" id="2.160.10.10">
    <property type="entry name" value="Hexapeptide repeat proteins"/>
    <property type="match status" value="1"/>
</dbReference>
<accession>A0A9D2B1S1</accession>
<dbReference type="AlphaFoldDB" id="A0A9D2B1S1"/>
<dbReference type="InterPro" id="IPR011004">
    <property type="entry name" value="Trimer_LpxA-like_sf"/>
</dbReference>
<reference evidence="3" key="2">
    <citation type="submission" date="2021-04" db="EMBL/GenBank/DDBJ databases">
        <authorList>
            <person name="Gilroy R."/>
        </authorList>
    </citation>
    <scope>NUCLEOTIDE SEQUENCE</scope>
    <source>
        <strain evidence="3">USASDec5-558</strain>
    </source>
</reference>
<evidence type="ECO:0000313" key="4">
    <source>
        <dbReference type="Proteomes" id="UP000886829"/>
    </source>
</evidence>
<gene>
    <name evidence="3" type="ORF">H9850_10940</name>
</gene>
<reference evidence="3" key="1">
    <citation type="journal article" date="2021" name="PeerJ">
        <title>Extensive microbial diversity within the chicken gut microbiome revealed by metagenomics and culture.</title>
        <authorList>
            <person name="Gilroy R."/>
            <person name="Ravi A."/>
            <person name="Getino M."/>
            <person name="Pursley I."/>
            <person name="Horton D.L."/>
            <person name="Alikhan N.F."/>
            <person name="Baker D."/>
            <person name="Gharbi K."/>
            <person name="Hall N."/>
            <person name="Watson M."/>
            <person name="Adriaenssens E.M."/>
            <person name="Foster-Nyarko E."/>
            <person name="Jarju S."/>
            <person name="Secka A."/>
            <person name="Antonio M."/>
            <person name="Oren A."/>
            <person name="Chaudhuri R.R."/>
            <person name="La Ragione R."/>
            <person name="Hildebrand F."/>
            <person name="Pallen M.J."/>
        </authorList>
    </citation>
    <scope>NUCLEOTIDE SEQUENCE</scope>
    <source>
        <strain evidence="3">USASDec5-558</strain>
    </source>
</reference>
<sequence length="138" mass="14732">MSQLIGEPVDESFNLFPPFYTDCGKNLHFGKHVFINAGCHFQDQGGIYIGDGTLIGHGAIFATINHELDPRNRGSMTVRPIHVGKNVWFGSRVTVTQGVTIGDGAVVAAGAVVTKDVPPNTVVGGVPAKIIKHIELKE</sequence>
<dbReference type="InterPro" id="IPR051159">
    <property type="entry name" value="Hexapeptide_acetyltransf"/>
</dbReference>
<dbReference type="SUPFAM" id="SSF51161">
    <property type="entry name" value="Trimeric LpxA-like enzymes"/>
    <property type="match status" value="1"/>
</dbReference>
<name>A0A9D2B1S1_9GAMM</name>
<comment type="caution">
    <text evidence="3">The sequence shown here is derived from an EMBL/GenBank/DDBJ whole genome shotgun (WGS) entry which is preliminary data.</text>
</comment>